<keyword evidence="1" id="KW-0812">Transmembrane</keyword>
<dbReference type="SUPFAM" id="SSF103473">
    <property type="entry name" value="MFS general substrate transporter"/>
    <property type="match status" value="1"/>
</dbReference>
<accession>A0A2R8B602</accession>
<dbReference type="EMBL" id="OMOQ01000001">
    <property type="protein sequence ID" value="SPH17940.1"/>
    <property type="molecule type" value="Genomic_DNA"/>
</dbReference>
<organism evidence="2 3">
    <name type="scientific">Albidovulum aquaemixtae</name>
    <dbReference type="NCBI Taxonomy" id="1542388"/>
    <lineage>
        <taxon>Bacteria</taxon>
        <taxon>Pseudomonadati</taxon>
        <taxon>Pseudomonadota</taxon>
        <taxon>Alphaproteobacteria</taxon>
        <taxon>Rhodobacterales</taxon>
        <taxon>Paracoccaceae</taxon>
        <taxon>Albidovulum</taxon>
    </lineage>
</organism>
<dbReference type="Proteomes" id="UP000244924">
    <property type="component" value="Unassembled WGS sequence"/>
</dbReference>
<name>A0A2R8B602_9RHOB</name>
<reference evidence="2 3" key="1">
    <citation type="submission" date="2018-03" db="EMBL/GenBank/DDBJ databases">
        <authorList>
            <person name="Keele B.F."/>
        </authorList>
    </citation>
    <scope>NUCLEOTIDE SEQUENCE [LARGE SCALE GENOMIC DNA]</scope>
    <source>
        <strain evidence="2 3">CECT 8626</strain>
    </source>
</reference>
<feature type="transmembrane region" description="Helical" evidence="1">
    <location>
        <begin position="103"/>
        <end position="121"/>
    </location>
</feature>
<keyword evidence="3" id="KW-1185">Reference proteome</keyword>
<dbReference type="InterPro" id="IPR036259">
    <property type="entry name" value="MFS_trans_sf"/>
</dbReference>
<protein>
    <submittedName>
        <fullName evidence="2">Uncharacterized protein</fullName>
    </submittedName>
</protein>
<evidence type="ECO:0000256" key="1">
    <source>
        <dbReference type="SAM" id="Phobius"/>
    </source>
</evidence>
<sequence length="177" mass="19940">MNMAALVNQKSAFTERIKRIESGKQYEHVDVIGHSTQKRYERAFGTKHQRKQQRPKRTLFEKVMVLIAFLCGMSSVLIGRLAYFHMSKLEGLPDAFYDLGARGMVLFAFVLAAILLVIFHLSTRSRFPALLVGCVVMHYGEAAVASNAPEVWSQFFSAEYTALMAEKGQDYRITPAG</sequence>
<keyword evidence="1" id="KW-1133">Transmembrane helix</keyword>
<keyword evidence="1" id="KW-0472">Membrane</keyword>
<feature type="transmembrane region" description="Helical" evidence="1">
    <location>
        <begin position="59"/>
        <end position="83"/>
    </location>
</feature>
<evidence type="ECO:0000313" key="3">
    <source>
        <dbReference type="Proteomes" id="UP000244924"/>
    </source>
</evidence>
<dbReference type="AlphaFoldDB" id="A0A2R8B602"/>
<gene>
    <name evidence="2" type="ORF">DEA8626_01469</name>
</gene>
<evidence type="ECO:0000313" key="2">
    <source>
        <dbReference type="EMBL" id="SPH17940.1"/>
    </source>
</evidence>
<proteinExistence type="predicted"/>